<evidence type="ECO:0000256" key="12">
    <source>
        <dbReference type="ARBA" id="ARBA00023016"/>
    </source>
</evidence>
<evidence type="ECO:0000313" key="17">
    <source>
        <dbReference type="EMBL" id="MFC3231509.1"/>
    </source>
</evidence>
<keyword evidence="9" id="KW-0574">Periplasm</keyword>
<dbReference type="PANTHER" id="PTHR22939">
    <property type="entry name" value="SERINE PROTEASE FAMILY S1C HTRA-RELATED"/>
    <property type="match status" value="1"/>
</dbReference>
<comment type="catalytic activity">
    <reaction evidence="1">
        <text>Acts on substrates that are at least partially unfolded. The cleavage site P1 residue is normally between a pair of hydrophobic residues, such as Val-|-Val.</text>
        <dbReference type="EC" id="3.4.21.107"/>
    </reaction>
</comment>
<keyword evidence="15" id="KW-0812">Transmembrane</keyword>
<dbReference type="Gene3D" id="2.40.10.120">
    <property type="match status" value="1"/>
</dbReference>
<evidence type="ECO:0000259" key="16">
    <source>
        <dbReference type="PROSITE" id="PS50106"/>
    </source>
</evidence>
<accession>A0ABV7LA52</accession>
<dbReference type="RefSeq" id="WP_379907002.1">
    <property type="nucleotide sequence ID" value="NZ_JBHRTR010000054.1"/>
</dbReference>
<keyword evidence="6" id="KW-0645">Protease</keyword>
<feature type="compositionally biased region" description="Acidic residues" evidence="14">
    <location>
        <begin position="409"/>
        <end position="424"/>
    </location>
</feature>
<evidence type="ECO:0000256" key="1">
    <source>
        <dbReference type="ARBA" id="ARBA00001772"/>
    </source>
</evidence>
<dbReference type="InterPro" id="IPR011782">
    <property type="entry name" value="Pept_S1C_Do"/>
</dbReference>
<dbReference type="PANTHER" id="PTHR22939:SF130">
    <property type="entry name" value="PERIPLASMIC SERINE ENDOPROTEASE DEGP-LIKE-RELATED"/>
    <property type="match status" value="1"/>
</dbReference>
<evidence type="ECO:0000256" key="9">
    <source>
        <dbReference type="ARBA" id="ARBA00022764"/>
    </source>
</evidence>
<feature type="transmembrane region" description="Helical" evidence="15">
    <location>
        <begin position="41"/>
        <end position="59"/>
    </location>
</feature>
<proteinExistence type="inferred from homology"/>
<evidence type="ECO:0000256" key="2">
    <source>
        <dbReference type="ARBA" id="ARBA00004418"/>
    </source>
</evidence>
<reference evidence="18" key="1">
    <citation type="journal article" date="2019" name="Int. J. Syst. Evol. Microbiol.">
        <title>The Global Catalogue of Microorganisms (GCM) 10K type strain sequencing project: providing services to taxonomists for standard genome sequencing and annotation.</title>
        <authorList>
            <consortium name="The Broad Institute Genomics Platform"/>
            <consortium name="The Broad Institute Genome Sequencing Center for Infectious Disease"/>
            <person name="Wu L."/>
            <person name="Ma J."/>
        </authorList>
    </citation>
    <scope>NUCLEOTIDE SEQUENCE [LARGE SCALE GENOMIC DNA]</scope>
    <source>
        <strain evidence="18">KCTC 42964</strain>
    </source>
</reference>
<name>A0ABV7LA52_9PROT</name>
<keyword evidence="12" id="KW-0346">Stress response</keyword>
<evidence type="ECO:0000256" key="13">
    <source>
        <dbReference type="ARBA" id="ARBA00032850"/>
    </source>
</evidence>
<feature type="region of interest" description="Disordered" evidence="14">
    <location>
        <begin position="409"/>
        <end position="432"/>
    </location>
</feature>
<dbReference type="Pfam" id="PF13180">
    <property type="entry name" value="PDZ_2"/>
    <property type="match status" value="2"/>
</dbReference>
<dbReference type="EC" id="3.4.21.107" evidence="4"/>
<dbReference type="InterPro" id="IPR001940">
    <property type="entry name" value="Peptidase_S1C"/>
</dbReference>
<dbReference type="PROSITE" id="PS50106">
    <property type="entry name" value="PDZ"/>
    <property type="match status" value="2"/>
</dbReference>
<dbReference type="PRINTS" id="PR00834">
    <property type="entry name" value="PROTEASES2C"/>
</dbReference>
<dbReference type="SUPFAM" id="SSF50494">
    <property type="entry name" value="Trypsin-like serine proteases"/>
    <property type="match status" value="1"/>
</dbReference>
<evidence type="ECO:0000256" key="15">
    <source>
        <dbReference type="SAM" id="Phobius"/>
    </source>
</evidence>
<dbReference type="InterPro" id="IPR001478">
    <property type="entry name" value="PDZ"/>
</dbReference>
<dbReference type="Proteomes" id="UP001595528">
    <property type="component" value="Unassembled WGS sequence"/>
</dbReference>
<comment type="caution">
    <text evidence="17">The sequence shown here is derived from an EMBL/GenBank/DDBJ whole genome shotgun (WGS) entry which is preliminary data.</text>
</comment>
<evidence type="ECO:0000256" key="10">
    <source>
        <dbReference type="ARBA" id="ARBA00022801"/>
    </source>
</evidence>
<dbReference type="SMART" id="SM00228">
    <property type="entry name" value="PDZ"/>
    <property type="match status" value="2"/>
</dbReference>
<dbReference type="SUPFAM" id="SSF50156">
    <property type="entry name" value="PDZ domain-like"/>
    <property type="match status" value="2"/>
</dbReference>
<keyword evidence="18" id="KW-1185">Reference proteome</keyword>
<keyword evidence="7" id="KW-0732">Signal</keyword>
<keyword evidence="15" id="KW-0472">Membrane</keyword>
<dbReference type="NCBIfam" id="TIGR02037">
    <property type="entry name" value="degP_htrA_DO"/>
    <property type="match status" value="1"/>
</dbReference>
<comment type="similarity">
    <text evidence="3">Belongs to the peptidase S1C family.</text>
</comment>
<evidence type="ECO:0000256" key="7">
    <source>
        <dbReference type="ARBA" id="ARBA00022729"/>
    </source>
</evidence>
<evidence type="ECO:0000256" key="14">
    <source>
        <dbReference type="SAM" id="MobiDB-lite"/>
    </source>
</evidence>
<evidence type="ECO:0000256" key="5">
    <source>
        <dbReference type="ARBA" id="ARBA00013958"/>
    </source>
</evidence>
<organism evidence="17 18">
    <name type="scientific">Marinibaculum pumilum</name>
    <dbReference type="NCBI Taxonomy" id="1766165"/>
    <lineage>
        <taxon>Bacteria</taxon>
        <taxon>Pseudomonadati</taxon>
        <taxon>Pseudomonadota</taxon>
        <taxon>Alphaproteobacteria</taxon>
        <taxon>Rhodospirillales</taxon>
        <taxon>Rhodospirillaceae</taxon>
        <taxon>Marinibaculum</taxon>
    </lineage>
</organism>
<keyword evidence="10" id="KW-0378">Hydrolase</keyword>
<keyword evidence="11" id="KW-0720">Serine protease</keyword>
<keyword evidence="8" id="KW-0677">Repeat</keyword>
<evidence type="ECO:0000313" key="18">
    <source>
        <dbReference type="Proteomes" id="UP001595528"/>
    </source>
</evidence>
<dbReference type="InterPro" id="IPR036034">
    <property type="entry name" value="PDZ_sf"/>
</dbReference>
<sequence length="534" mass="56446">MRAMTILAEKVRGAALADMPPAAPARATAVPDARRFTLGRVAALAAVPLIAFGIGLSAAPASADARPVPGSFADLVDDLSPAVVNISTSQRRVMAAGPNREEEEGMPELPPGTPFEDFFKDFFEKHGRPAPGPSRPVSSLGSGFIISDDGYVVTNNHVIAEADEIKVILQDDTEYAAELVGRDPKTDIALLKVTTDDKLPSVQWGDSDTLRVGDWVVAIGNPFGLGGTVTAGIVSARGRNIRSGPYDDYIQTDASINKGNSGGPLFNVDGQVIGVNTAIFSQTGGSVGIGFAVPSSLAKPVVNQLIKYGRTRRGWLGVRIQSVTPEIADGLGMAEAEGALVAGVTDDGPADKAGIQPGDVILSFNDQAVERMSQLPRIVAETEIDVEVPVKIWRKGKTETLKVDVGELDESDEVAAAPSEDEDKDDLKKPTGTTIKDLGITVAPVTAETRREFQLDDAESGVVVTKVDTDGPAARKGMRPGDVIVEVAQNQVTTPDELVEQVNDIRDKQNRKTVLFLVNREGSLQFVAVPLGQS</sequence>
<keyword evidence="15" id="KW-1133">Transmembrane helix</keyword>
<dbReference type="Pfam" id="PF13365">
    <property type="entry name" value="Trypsin_2"/>
    <property type="match status" value="1"/>
</dbReference>
<evidence type="ECO:0000256" key="8">
    <source>
        <dbReference type="ARBA" id="ARBA00022737"/>
    </source>
</evidence>
<dbReference type="EMBL" id="JBHRTR010000054">
    <property type="protein sequence ID" value="MFC3231509.1"/>
    <property type="molecule type" value="Genomic_DNA"/>
</dbReference>
<evidence type="ECO:0000256" key="11">
    <source>
        <dbReference type="ARBA" id="ARBA00022825"/>
    </source>
</evidence>
<evidence type="ECO:0000256" key="3">
    <source>
        <dbReference type="ARBA" id="ARBA00010541"/>
    </source>
</evidence>
<gene>
    <name evidence="17" type="ORF">ACFOGJ_29950</name>
</gene>
<dbReference type="CDD" id="cd10839">
    <property type="entry name" value="cpPDZ1_DegP-like"/>
    <property type="match status" value="1"/>
</dbReference>
<feature type="domain" description="PDZ" evidence="16">
    <location>
        <begin position="305"/>
        <end position="374"/>
    </location>
</feature>
<evidence type="ECO:0000256" key="4">
    <source>
        <dbReference type="ARBA" id="ARBA00013035"/>
    </source>
</evidence>
<evidence type="ECO:0000256" key="6">
    <source>
        <dbReference type="ARBA" id="ARBA00022670"/>
    </source>
</evidence>
<comment type="subcellular location">
    <subcellularLocation>
        <location evidence="2">Periplasm</location>
    </subcellularLocation>
</comment>
<protein>
    <recommendedName>
        <fullName evidence="5">Probable periplasmic serine endoprotease DegP-like</fullName>
        <ecNumber evidence="4">3.4.21.107</ecNumber>
    </recommendedName>
    <alternativeName>
        <fullName evidence="13">Protease Do</fullName>
    </alternativeName>
</protein>
<feature type="domain" description="PDZ" evidence="16">
    <location>
        <begin position="424"/>
        <end position="487"/>
    </location>
</feature>
<dbReference type="Gene3D" id="2.30.42.10">
    <property type="match status" value="2"/>
</dbReference>
<dbReference type="InterPro" id="IPR009003">
    <property type="entry name" value="Peptidase_S1_PA"/>
</dbReference>